<evidence type="ECO:0000313" key="3">
    <source>
        <dbReference type="Proteomes" id="UP001501094"/>
    </source>
</evidence>
<evidence type="ECO:0000313" key="2">
    <source>
        <dbReference type="EMBL" id="GAA1869643.1"/>
    </source>
</evidence>
<keyword evidence="3" id="KW-1185">Reference proteome</keyword>
<accession>A0ABN2NHL5</accession>
<gene>
    <name evidence="2" type="ORF">GCM10009751_30610</name>
</gene>
<dbReference type="EMBL" id="BAAANL010000006">
    <property type="protein sequence ID" value="GAA1869643.1"/>
    <property type="molecule type" value="Genomic_DNA"/>
</dbReference>
<comment type="caution">
    <text evidence="2">The sequence shown here is derived from an EMBL/GenBank/DDBJ whole genome shotgun (WGS) entry which is preliminary data.</text>
</comment>
<feature type="signal peptide" evidence="1">
    <location>
        <begin position="1"/>
        <end position="35"/>
    </location>
</feature>
<evidence type="ECO:0000256" key="1">
    <source>
        <dbReference type="SAM" id="SignalP"/>
    </source>
</evidence>
<reference evidence="2 3" key="1">
    <citation type="journal article" date="2019" name="Int. J. Syst. Evol. Microbiol.">
        <title>The Global Catalogue of Microorganisms (GCM) 10K type strain sequencing project: providing services to taxonomists for standard genome sequencing and annotation.</title>
        <authorList>
            <consortium name="The Broad Institute Genomics Platform"/>
            <consortium name="The Broad Institute Genome Sequencing Center for Infectious Disease"/>
            <person name="Wu L."/>
            <person name="Ma J."/>
        </authorList>
    </citation>
    <scope>NUCLEOTIDE SEQUENCE [LARGE SCALE GENOMIC DNA]</scope>
    <source>
        <strain evidence="2 3">JCM 14326</strain>
    </source>
</reference>
<proteinExistence type="predicted"/>
<dbReference type="Proteomes" id="UP001501094">
    <property type="component" value="Unassembled WGS sequence"/>
</dbReference>
<name>A0ABN2NHL5_9MICO</name>
<protein>
    <submittedName>
        <fullName evidence="2">Uncharacterized protein</fullName>
    </submittedName>
</protein>
<sequence length="540" mass="55541">MFAEGRPRPRAWVAAALAAVLALAGAVGVALPVQAAAPATIENPGFETGDLSGWTVVEGTAFTGAAVSSATGWGWGCCFNPEGTYHLWGAATAGGDTPTGRMRSSVFTLGGTGEISFLLGGGNDLANLYVALRRASDGAELMRATNSAFADSEQLGRVVWDASAHRDQELYLEVVDRASGGWGHLNLDDVRTYTTAGSVAEPVNPGFETGDLTGWTATGRAFTPGHVTDRTEWGWGGPFGHDGRYHLWGANDGTDDETGTLTSSAFTLTGTGAIEFLIGGGNDLEDLYVALHRASDGTELLRATNTAFADSEAYTRVRWDASAHLGERLYLRVVDDATGGWGHLNVDAFDTTGDVVGGEFANAGFEAGSLQGWSADGEAFSEATVSSATTTPDGAPFGKDGTYHLWGGSQGECLTGTLTSPAFTVATGGQVRLLLGGTQDAEVYVAAEAAADGRELARVGVGATRETYTEAVLDLTGHAGETVRLRLVDNSASGHLNADHVRTGGAPAAGADAHVAPAAYVAGAAAGSRPGRTSSARCEI</sequence>
<dbReference type="Gene3D" id="2.60.120.260">
    <property type="entry name" value="Galactose-binding domain-like"/>
    <property type="match status" value="3"/>
</dbReference>
<keyword evidence="1" id="KW-0732">Signal</keyword>
<feature type="chain" id="PRO_5046613116" evidence="1">
    <location>
        <begin position="36"/>
        <end position="540"/>
    </location>
</feature>
<organism evidence="2 3">
    <name type="scientific">Myceligenerans crystallogenes</name>
    <dbReference type="NCBI Taxonomy" id="316335"/>
    <lineage>
        <taxon>Bacteria</taxon>
        <taxon>Bacillati</taxon>
        <taxon>Actinomycetota</taxon>
        <taxon>Actinomycetes</taxon>
        <taxon>Micrococcales</taxon>
        <taxon>Promicromonosporaceae</taxon>
        <taxon>Myceligenerans</taxon>
    </lineage>
</organism>